<keyword evidence="1" id="KW-0547">Nucleotide-binding</keyword>
<dbReference type="Pfam" id="PF23234">
    <property type="entry name" value="WHD_4th_Lhr"/>
    <property type="match status" value="1"/>
</dbReference>
<dbReference type="Pfam" id="PF00270">
    <property type="entry name" value="DEAD"/>
    <property type="match status" value="1"/>
</dbReference>
<proteinExistence type="predicted"/>
<evidence type="ECO:0000256" key="7">
    <source>
        <dbReference type="ARBA" id="ARBA00023204"/>
    </source>
</evidence>
<keyword evidence="8" id="KW-0413">Isomerase</keyword>
<dbReference type="InterPro" id="IPR055368">
    <property type="entry name" value="WH3_Lhr"/>
</dbReference>
<dbReference type="InterPro" id="IPR013701">
    <property type="entry name" value="Lhr-like_DEAD/DEAH_assoc"/>
</dbReference>
<feature type="domain" description="Helicase C-terminal" evidence="10">
    <location>
        <begin position="273"/>
        <end position="454"/>
    </location>
</feature>
<evidence type="ECO:0000313" key="11">
    <source>
        <dbReference type="EMBL" id="SDP86678.1"/>
    </source>
</evidence>
<dbReference type="EMBL" id="FNIX01000017">
    <property type="protein sequence ID" value="SDP86678.1"/>
    <property type="molecule type" value="Genomic_DNA"/>
</dbReference>
<evidence type="ECO:0000256" key="6">
    <source>
        <dbReference type="ARBA" id="ARBA00023125"/>
    </source>
</evidence>
<dbReference type="STRING" id="641025.SAMN05421507_117135"/>
<sequence>MMFSMDVMEAFSPATRQWFAGAFAAPTQAQTGAWAAAAAGEHALVIAPTGSGKTLAAFLWALDRLAASPVPEEPKRRCRVLYVSPLKALAVDVERNLRAPLAGIRQAAHRLGLAEPSIAVGMRTGDTSPEERRAFGRTPPDVLVTTPESLFLLLTSSARESLRGVETVIVDEVHAVAGTKRGGHLALSLERLDALLERPAQRIGLSATVRPVEEIGTFLAGGRPVSVVQPKTPKTIQVEVEVPVEDMTVLGQPTGEVSGSAAGAEQRTSIWPSVEARVLELVRAHRSTIVFANSRRLAERLTARLNELAEEAAEPESFPAEAIGQAGMTVQKTASVARAHHGSMSREQRTAVEEDLKSGRLPCVVATSSLELGIDMGAVDLVVQVEAPPSVASGLQRVGRAGHQVGAISRGVMFPKFRGDLVSCAVVAERMQNGGIEAVRFPRNPLDVLAQHVVAMVAMETWTVEDLTALVRRAAPFAGLPDSALNAVLDMLSGRYPSEEFGELRPRITWDRVNSELRGRPGSQRLAVTSGGTIPDRGLFAVMTPPSENGPGSRVGELDEEMVYESRVGDTFLLGTSSWRVEDITHDRVIVVPAPGQPARMPFWKGDAPGRPLELGRAMGRFLREMSTMDDAAARERAASAGLDAWATDNLLAYLAEQREATRHVPNDRTVLVERFRDELGDWRLVVHSPFGAQVNAPWALAIAARLRERRGVEVQAAHSDDGIVLRLPDTLDHDGAEVTASAEDVLLDPEEVEQIVVAEVGGSALFAARFRECASRSLLLPRRDPKRRTPLWQQRQRSAQLLSVAAKYESFPVVLEAMRECLQDVYDVPGLRELMADVRARKVRVVEVETPSPSPFARSLLFGYVGMFLYEADTPLAERRAAALSLDSTLLAELLGSEAIRELLDPEVVAEVELSLRRLSEDRRPRHAEDTADLLRFLGDLSDAEALERGVPREWLDELVAERRAIRVRIAGEERTITIEDAGRVRDALGVALPVGVPEAFTEPVADPLGDLLSRYARTHGPFPAMEPAARFGLGVAVVTGVLERMAATGRLVRGELRPGGTHTEYCDADVLRRLRRASLARLRSEVEPVEPAALGRFLPQWHGLGRRLRSAPTVDDVFSVVEQLAGAPLPASALESLLFPARLPGYYPALLDELTASGEVTWTGCGALAGGDGWVALAPTDVADLLLPDLVPESIPESPLHTAVLEALSGGALFFRQVVDRASVSVTCTDKEVVGTLWDLVWAGLVTNDTLSPLRALVSGGGAAHKARRSAPRGRYTRLRAARPDMPSRTGPPTAAGRWSLAVRPAEDPTRRAHARAEAFLERHGVLTRGALDTERVTGGFSGVYKVLRAMEESGQVIRGYVVEGLGAAQFAARGAVDRLRALSRPPGQPLQDDQAAVVLAAADPAQPYGAALAWPDPLGEGKHRPARKAGALAVLVDGTPALYVERGGKSLLSFTDDDPTLRTAANALSRAVRDGWLGQLAVQRADGEVALTSHLATVLQEAGFRATPKGLRLRA</sequence>
<dbReference type="PANTHER" id="PTHR47962">
    <property type="entry name" value="ATP-DEPENDENT HELICASE LHR-RELATED-RELATED"/>
    <property type="match status" value="1"/>
</dbReference>
<dbReference type="Gene3D" id="3.40.50.300">
    <property type="entry name" value="P-loop containing nucleotide triphosphate hydrolases"/>
    <property type="match status" value="2"/>
</dbReference>
<dbReference type="GO" id="GO:0004386">
    <property type="term" value="F:helicase activity"/>
    <property type="evidence" value="ECO:0007669"/>
    <property type="project" value="UniProtKB-KW"/>
</dbReference>
<dbReference type="PANTHER" id="PTHR47962:SF5">
    <property type="entry name" value="ATP-DEPENDENT HELICASE LHR-RELATED"/>
    <property type="match status" value="1"/>
</dbReference>
<evidence type="ECO:0000259" key="10">
    <source>
        <dbReference type="PROSITE" id="PS51194"/>
    </source>
</evidence>
<dbReference type="Pfam" id="PF00271">
    <property type="entry name" value="Helicase_C"/>
    <property type="match status" value="1"/>
</dbReference>
<name>A0A1H0W7R6_9PSEU</name>
<organism evidence="11 12">
    <name type="scientific">Lentzea jiangxiensis</name>
    <dbReference type="NCBI Taxonomy" id="641025"/>
    <lineage>
        <taxon>Bacteria</taxon>
        <taxon>Bacillati</taxon>
        <taxon>Actinomycetota</taxon>
        <taxon>Actinomycetes</taxon>
        <taxon>Pseudonocardiales</taxon>
        <taxon>Pseudonocardiaceae</taxon>
        <taxon>Lentzea</taxon>
    </lineage>
</organism>
<dbReference type="InterPro" id="IPR027417">
    <property type="entry name" value="P-loop_NTPase"/>
</dbReference>
<dbReference type="InterPro" id="IPR014001">
    <property type="entry name" value="Helicase_ATP-bd"/>
</dbReference>
<evidence type="ECO:0000259" key="9">
    <source>
        <dbReference type="PROSITE" id="PS51192"/>
    </source>
</evidence>
<evidence type="ECO:0000256" key="1">
    <source>
        <dbReference type="ARBA" id="ARBA00022741"/>
    </source>
</evidence>
<dbReference type="CDD" id="cd18796">
    <property type="entry name" value="SF2_C_LHR"/>
    <property type="match status" value="1"/>
</dbReference>
<keyword evidence="7" id="KW-0234">DNA repair</keyword>
<dbReference type="InterPro" id="IPR011545">
    <property type="entry name" value="DEAD/DEAH_box_helicase_dom"/>
</dbReference>
<dbReference type="InterPro" id="IPR003593">
    <property type="entry name" value="AAA+_ATPase"/>
</dbReference>
<dbReference type="SMART" id="SM00382">
    <property type="entry name" value="AAA"/>
    <property type="match status" value="1"/>
</dbReference>
<keyword evidence="5" id="KW-0067">ATP-binding</keyword>
<dbReference type="PROSITE" id="PS51194">
    <property type="entry name" value="HELICASE_CTER"/>
    <property type="match status" value="1"/>
</dbReference>
<accession>A0A1H0W7R6</accession>
<reference evidence="12" key="1">
    <citation type="submission" date="2016-10" db="EMBL/GenBank/DDBJ databases">
        <authorList>
            <person name="Varghese N."/>
            <person name="Submissions S."/>
        </authorList>
    </citation>
    <scope>NUCLEOTIDE SEQUENCE [LARGE SCALE GENOMIC DNA]</scope>
    <source>
        <strain evidence="12">CGMCC 4.6609</strain>
    </source>
</reference>
<protein>
    <submittedName>
        <fullName evidence="11">ATP-dependent helicase Lhr and Lhr-like helicase</fullName>
    </submittedName>
</protein>
<dbReference type="GO" id="GO:0016887">
    <property type="term" value="F:ATP hydrolysis activity"/>
    <property type="evidence" value="ECO:0007669"/>
    <property type="project" value="TreeGrafter"/>
</dbReference>
<evidence type="ECO:0000313" key="12">
    <source>
        <dbReference type="Proteomes" id="UP000199691"/>
    </source>
</evidence>
<evidence type="ECO:0000256" key="8">
    <source>
        <dbReference type="ARBA" id="ARBA00023235"/>
    </source>
</evidence>
<dbReference type="Proteomes" id="UP000199691">
    <property type="component" value="Unassembled WGS sequence"/>
</dbReference>
<evidence type="ECO:0000256" key="4">
    <source>
        <dbReference type="ARBA" id="ARBA00022806"/>
    </source>
</evidence>
<evidence type="ECO:0000256" key="3">
    <source>
        <dbReference type="ARBA" id="ARBA00022801"/>
    </source>
</evidence>
<dbReference type="PROSITE" id="PS51192">
    <property type="entry name" value="HELICASE_ATP_BIND_1"/>
    <property type="match status" value="1"/>
</dbReference>
<gene>
    <name evidence="11" type="ORF">SAMN05421507_117135</name>
</gene>
<feature type="domain" description="Helicase ATP-binding" evidence="9">
    <location>
        <begin position="34"/>
        <end position="227"/>
    </location>
</feature>
<keyword evidence="6" id="KW-0238">DNA-binding</keyword>
<dbReference type="Pfam" id="PF23236">
    <property type="entry name" value="WHD_2nd_Lhr"/>
    <property type="match status" value="1"/>
</dbReference>
<dbReference type="InterPro" id="IPR045628">
    <property type="entry name" value="Lhr_WH_dom"/>
</dbReference>
<keyword evidence="3" id="KW-0378">Hydrolase</keyword>
<dbReference type="SMART" id="SM00487">
    <property type="entry name" value="DEXDc"/>
    <property type="match status" value="1"/>
</dbReference>
<dbReference type="InterPro" id="IPR001650">
    <property type="entry name" value="Helicase_C-like"/>
</dbReference>
<keyword evidence="4 11" id="KW-0347">Helicase</keyword>
<dbReference type="Pfam" id="PF08494">
    <property type="entry name" value="DEAD_assoc"/>
    <property type="match status" value="1"/>
</dbReference>
<evidence type="ECO:0000256" key="5">
    <source>
        <dbReference type="ARBA" id="ARBA00022840"/>
    </source>
</evidence>
<dbReference type="GO" id="GO:0006281">
    <property type="term" value="P:DNA repair"/>
    <property type="evidence" value="ECO:0007669"/>
    <property type="project" value="UniProtKB-KW"/>
</dbReference>
<dbReference type="GO" id="GO:0005524">
    <property type="term" value="F:ATP binding"/>
    <property type="evidence" value="ECO:0007669"/>
    <property type="project" value="UniProtKB-KW"/>
</dbReference>
<keyword evidence="12" id="KW-1185">Reference proteome</keyword>
<dbReference type="InterPro" id="IPR052511">
    <property type="entry name" value="ATP-dep_Helicase"/>
</dbReference>
<dbReference type="InterPro" id="IPR055369">
    <property type="entry name" value="WH2_Lhr"/>
</dbReference>
<dbReference type="InterPro" id="IPR055367">
    <property type="entry name" value="WH4_Lhr"/>
</dbReference>
<evidence type="ECO:0000256" key="2">
    <source>
        <dbReference type="ARBA" id="ARBA00022763"/>
    </source>
</evidence>
<dbReference type="NCBIfam" id="NF007284">
    <property type="entry name" value="PRK09751.1"/>
    <property type="match status" value="1"/>
</dbReference>
<keyword evidence="2" id="KW-0227">DNA damage</keyword>
<dbReference type="SUPFAM" id="SSF52540">
    <property type="entry name" value="P-loop containing nucleoside triphosphate hydrolases"/>
    <property type="match status" value="1"/>
</dbReference>
<dbReference type="SMART" id="SM00490">
    <property type="entry name" value="HELICc"/>
    <property type="match status" value="1"/>
</dbReference>
<dbReference type="GO" id="GO:0003677">
    <property type="term" value="F:DNA binding"/>
    <property type="evidence" value="ECO:0007669"/>
    <property type="project" value="UniProtKB-KW"/>
</dbReference>
<dbReference type="Pfam" id="PF19306">
    <property type="entry name" value="WHD_Lhr"/>
    <property type="match status" value="1"/>
</dbReference>
<dbReference type="Pfam" id="PF23235">
    <property type="entry name" value="WHD_3rd_Lhr"/>
    <property type="match status" value="1"/>
</dbReference>